<comment type="similarity">
    <text evidence="6">Belongs to the RnpA family.</text>
</comment>
<dbReference type="Pfam" id="PF00825">
    <property type="entry name" value="Ribonuclease_P"/>
    <property type="match status" value="1"/>
</dbReference>
<comment type="catalytic activity">
    <reaction evidence="6">
        <text>Endonucleolytic cleavage of RNA, removing 5'-extranucleotides from tRNA precursor.</text>
        <dbReference type="EC" id="3.1.26.5"/>
    </reaction>
</comment>
<dbReference type="GO" id="GO:0001682">
    <property type="term" value="P:tRNA 5'-leader removal"/>
    <property type="evidence" value="ECO:0007669"/>
    <property type="project" value="UniProtKB-UniRule"/>
</dbReference>
<accession>A0A2V1K8T1</accession>
<evidence type="ECO:0000313" key="7">
    <source>
        <dbReference type="EMBL" id="PWF26875.1"/>
    </source>
</evidence>
<keyword evidence="1 6" id="KW-0819">tRNA processing</keyword>
<comment type="function">
    <text evidence="6">RNaseP catalyzes the removal of the 5'-leader sequence from pre-tRNA to produce the mature 5'-terminus. It can also cleave other RNA substrates such as 4.5S RNA. The protein component plays an auxiliary but essential role in vivo by binding to the 5'-leader sequence and broadening the substrate specificity of the ribozyme.</text>
</comment>
<dbReference type="EMBL" id="QETB01000001">
    <property type="protein sequence ID" value="PWF26875.1"/>
    <property type="molecule type" value="Genomic_DNA"/>
</dbReference>
<reference evidence="8" key="1">
    <citation type="submission" date="2018-05" db="EMBL/GenBank/DDBJ databases">
        <authorList>
            <person name="Li Y."/>
        </authorList>
    </citation>
    <scope>NUCLEOTIDE SEQUENCE [LARGE SCALE GENOMIC DNA]</scope>
    <source>
        <strain evidence="8">sk1b4</strain>
    </source>
</reference>
<dbReference type="GO" id="GO:0030677">
    <property type="term" value="C:ribonuclease P complex"/>
    <property type="evidence" value="ECO:0007669"/>
    <property type="project" value="TreeGrafter"/>
</dbReference>
<dbReference type="Gene3D" id="3.30.230.10">
    <property type="match status" value="1"/>
</dbReference>
<dbReference type="PANTHER" id="PTHR33992:SF1">
    <property type="entry name" value="RIBONUCLEASE P PROTEIN COMPONENT"/>
    <property type="match status" value="1"/>
</dbReference>
<keyword evidence="3 6" id="KW-0255">Endonuclease</keyword>
<name>A0A2V1K8T1_9ACTO</name>
<evidence type="ECO:0000256" key="5">
    <source>
        <dbReference type="ARBA" id="ARBA00022884"/>
    </source>
</evidence>
<evidence type="ECO:0000256" key="4">
    <source>
        <dbReference type="ARBA" id="ARBA00022801"/>
    </source>
</evidence>
<dbReference type="InterPro" id="IPR000100">
    <property type="entry name" value="RNase_P"/>
</dbReference>
<dbReference type="AlphaFoldDB" id="A0A2V1K8T1"/>
<comment type="subunit">
    <text evidence="6">Consists of a catalytic RNA component (M1 or rnpB) and a protein subunit.</text>
</comment>
<evidence type="ECO:0000256" key="3">
    <source>
        <dbReference type="ARBA" id="ARBA00022759"/>
    </source>
</evidence>
<evidence type="ECO:0000256" key="6">
    <source>
        <dbReference type="HAMAP-Rule" id="MF_00227"/>
    </source>
</evidence>
<dbReference type="RefSeq" id="WP_109092377.1">
    <property type="nucleotide sequence ID" value="NZ_QETB01000001.1"/>
</dbReference>
<keyword evidence="4 6" id="KW-0378">Hydrolase</keyword>
<dbReference type="HAMAP" id="MF_00227">
    <property type="entry name" value="RNase_P"/>
    <property type="match status" value="1"/>
</dbReference>
<dbReference type="EC" id="3.1.26.5" evidence="6"/>
<organism evidence="7 8">
    <name type="scientific">Ancrocorticia populi</name>
    <dbReference type="NCBI Taxonomy" id="2175228"/>
    <lineage>
        <taxon>Bacteria</taxon>
        <taxon>Bacillati</taxon>
        <taxon>Actinomycetota</taxon>
        <taxon>Actinomycetes</taxon>
        <taxon>Actinomycetales</taxon>
        <taxon>Actinomycetaceae</taxon>
        <taxon>Ancrocorticia</taxon>
    </lineage>
</organism>
<sequence length="122" mass="13403">MLPADHRMRRSADFAIASRGARGRAKRVLVSVAKAPAESLADLHPVKVGFIVPKSVGNSVVRHRLYRQLRHLMRDRLDQFDAGDLVAVRAFPSAKGSTSVELGEDLDVALSKASKKCLEDDR</sequence>
<evidence type="ECO:0000256" key="2">
    <source>
        <dbReference type="ARBA" id="ARBA00022722"/>
    </source>
</evidence>
<protein>
    <recommendedName>
        <fullName evidence="6">Ribonuclease P protein component</fullName>
        <shortName evidence="6">RNase P protein</shortName>
        <shortName evidence="6">RNaseP protein</shortName>
        <ecNumber evidence="6">3.1.26.5</ecNumber>
    </recommendedName>
    <alternativeName>
        <fullName evidence="6">Protein C5</fullName>
    </alternativeName>
</protein>
<evidence type="ECO:0000256" key="1">
    <source>
        <dbReference type="ARBA" id="ARBA00022694"/>
    </source>
</evidence>
<dbReference type="SUPFAM" id="SSF54211">
    <property type="entry name" value="Ribosomal protein S5 domain 2-like"/>
    <property type="match status" value="1"/>
</dbReference>
<dbReference type="Proteomes" id="UP000245283">
    <property type="component" value="Unassembled WGS sequence"/>
</dbReference>
<dbReference type="InterPro" id="IPR020568">
    <property type="entry name" value="Ribosomal_Su5_D2-typ_SF"/>
</dbReference>
<keyword evidence="2 6" id="KW-0540">Nuclease</keyword>
<keyword evidence="5 6" id="KW-0694">RNA-binding</keyword>
<dbReference type="GO" id="GO:0004526">
    <property type="term" value="F:ribonuclease P activity"/>
    <property type="evidence" value="ECO:0007669"/>
    <property type="project" value="UniProtKB-UniRule"/>
</dbReference>
<dbReference type="GO" id="GO:0000049">
    <property type="term" value="F:tRNA binding"/>
    <property type="evidence" value="ECO:0007669"/>
    <property type="project" value="UniProtKB-UniRule"/>
</dbReference>
<proteinExistence type="inferred from homology"/>
<dbReference type="InterPro" id="IPR014721">
    <property type="entry name" value="Ribsml_uS5_D2-typ_fold_subgr"/>
</dbReference>
<gene>
    <name evidence="6" type="primary">rnpA</name>
    <name evidence="7" type="ORF">DD236_00145</name>
</gene>
<evidence type="ECO:0000313" key="8">
    <source>
        <dbReference type="Proteomes" id="UP000245283"/>
    </source>
</evidence>
<keyword evidence="8" id="KW-1185">Reference proteome</keyword>
<comment type="caution">
    <text evidence="7">The sequence shown here is derived from an EMBL/GenBank/DDBJ whole genome shotgun (WGS) entry which is preliminary data.</text>
</comment>
<dbReference type="PANTHER" id="PTHR33992">
    <property type="entry name" value="RIBONUCLEASE P PROTEIN COMPONENT"/>
    <property type="match status" value="1"/>
</dbReference>
<dbReference type="GO" id="GO:0042781">
    <property type="term" value="F:3'-tRNA processing endoribonuclease activity"/>
    <property type="evidence" value="ECO:0007669"/>
    <property type="project" value="TreeGrafter"/>
</dbReference>